<keyword evidence="1" id="KW-1133">Transmembrane helix</keyword>
<proteinExistence type="predicted"/>
<sequence>MTVSQSRAASGRRQGGISLVVVMILLVITALLGIAILRSAMMQERMSANVRDRSLAFQAAEAALRYAQADVLGGAAWDITPPAPGAACTADGVCPTDAAAAWKEVPLASYNFANAGLEAAPEYWIEYIGTGPAIPGGCDVVGPEDVSDINCVNPIYRITARSRSEGRADVVIQASVMSRLPDLGI</sequence>
<reference evidence="3 4" key="1">
    <citation type="submission" date="2023-07" db="EMBL/GenBank/DDBJ databases">
        <title>Sorghum-associated microbial communities from plants grown in Nebraska, USA.</title>
        <authorList>
            <person name="Schachtman D."/>
        </authorList>
    </citation>
    <scope>NUCLEOTIDE SEQUENCE [LARGE SCALE GENOMIC DNA]</scope>
    <source>
        <strain evidence="3 4">4099</strain>
    </source>
</reference>
<gene>
    <name evidence="3" type="ORF">J2W68_000190</name>
</gene>
<protein>
    <submittedName>
        <fullName evidence="3">Type IV pilus assembly protein PilX</fullName>
    </submittedName>
</protein>
<evidence type="ECO:0000259" key="2">
    <source>
        <dbReference type="Pfam" id="PF14341"/>
    </source>
</evidence>
<organism evidence="3 4">
    <name type="scientific">Luteimonas terrae</name>
    <dbReference type="NCBI Taxonomy" id="1530191"/>
    <lineage>
        <taxon>Bacteria</taxon>
        <taxon>Pseudomonadati</taxon>
        <taxon>Pseudomonadota</taxon>
        <taxon>Gammaproteobacteria</taxon>
        <taxon>Lysobacterales</taxon>
        <taxon>Lysobacteraceae</taxon>
        <taxon>Luteimonas</taxon>
    </lineage>
</organism>
<feature type="domain" description="Type 4 fimbrial biogenesis protein PilX N-terminal" evidence="2">
    <location>
        <begin position="16"/>
        <end position="65"/>
    </location>
</feature>
<evidence type="ECO:0000256" key="1">
    <source>
        <dbReference type="SAM" id="Phobius"/>
    </source>
</evidence>
<dbReference type="Proteomes" id="UP001256588">
    <property type="component" value="Unassembled WGS sequence"/>
</dbReference>
<keyword evidence="1" id="KW-0472">Membrane</keyword>
<name>A0ABU1XSC0_9GAMM</name>
<dbReference type="EMBL" id="JAVDWO010000001">
    <property type="protein sequence ID" value="MDR7191488.1"/>
    <property type="molecule type" value="Genomic_DNA"/>
</dbReference>
<comment type="caution">
    <text evidence="3">The sequence shown here is derived from an EMBL/GenBank/DDBJ whole genome shotgun (WGS) entry which is preliminary data.</text>
</comment>
<evidence type="ECO:0000313" key="4">
    <source>
        <dbReference type="Proteomes" id="UP001256588"/>
    </source>
</evidence>
<dbReference type="RefSeq" id="WP_310231762.1">
    <property type="nucleotide sequence ID" value="NZ_JAVDWO010000001.1"/>
</dbReference>
<evidence type="ECO:0000313" key="3">
    <source>
        <dbReference type="EMBL" id="MDR7191488.1"/>
    </source>
</evidence>
<feature type="transmembrane region" description="Helical" evidence="1">
    <location>
        <begin position="16"/>
        <end position="37"/>
    </location>
</feature>
<dbReference type="InterPro" id="IPR025746">
    <property type="entry name" value="PilX_N_dom"/>
</dbReference>
<keyword evidence="1" id="KW-0812">Transmembrane</keyword>
<dbReference type="Pfam" id="PF14341">
    <property type="entry name" value="PilX_N"/>
    <property type="match status" value="1"/>
</dbReference>
<keyword evidence="4" id="KW-1185">Reference proteome</keyword>
<accession>A0ABU1XSC0</accession>